<organism evidence="8">
    <name type="scientific">Cyanothece sp. (strain PCC 7425 / ATCC 29141)</name>
    <dbReference type="NCBI Taxonomy" id="395961"/>
    <lineage>
        <taxon>Bacteria</taxon>
        <taxon>Bacillati</taxon>
        <taxon>Cyanobacteriota</taxon>
        <taxon>Cyanophyceae</taxon>
        <taxon>Gomontiellales</taxon>
        <taxon>Cyanothecaceae</taxon>
        <taxon>Cyanothece</taxon>
    </lineage>
</organism>
<dbReference type="PANTHER" id="PTHR30188:SF4">
    <property type="entry name" value="PROTEIN TRIGALACTOSYLDIACYLGLYCEROL 1, CHLOROPLASTIC"/>
    <property type="match status" value="1"/>
</dbReference>
<accession>B8HX45</accession>
<evidence type="ECO:0000256" key="3">
    <source>
        <dbReference type="ARBA" id="ARBA00022448"/>
    </source>
</evidence>
<dbReference type="OrthoDB" id="9810518at2"/>
<evidence type="ECO:0000256" key="6">
    <source>
        <dbReference type="ARBA" id="ARBA00023136"/>
    </source>
</evidence>
<name>B8HX45_CYAP4</name>
<dbReference type="PANTHER" id="PTHR30188">
    <property type="entry name" value="ABC TRANSPORTER PERMEASE PROTEIN-RELATED"/>
    <property type="match status" value="1"/>
</dbReference>
<evidence type="ECO:0000313" key="8">
    <source>
        <dbReference type="EMBL" id="ACL44736.1"/>
    </source>
</evidence>
<dbReference type="STRING" id="395961.Cyan7425_2378"/>
<dbReference type="AlphaFoldDB" id="B8HX45"/>
<dbReference type="InterPro" id="IPR003453">
    <property type="entry name" value="ABC_MlaE_roteobac"/>
</dbReference>
<evidence type="ECO:0000256" key="1">
    <source>
        <dbReference type="ARBA" id="ARBA00004141"/>
    </source>
</evidence>
<feature type="transmembrane region" description="Helical" evidence="7">
    <location>
        <begin position="46"/>
        <end position="70"/>
    </location>
</feature>
<feature type="transmembrane region" description="Helical" evidence="7">
    <location>
        <begin position="234"/>
        <end position="254"/>
    </location>
</feature>
<dbReference type="InterPro" id="IPR030802">
    <property type="entry name" value="Permease_MalE"/>
</dbReference>
<feature type="transmembrane region" description="Helical" evidence="7">
    <location>
        <begin position="203"/>
        <end position="222"/>
    </location>
</feature>
<keyword evidence="6 7" id="KW-0472">Membrane</keyword>
<dbReference type="eggNOG" id="COG0767">
    <property type="taxonomic scope" value="Bacteria"/>
</dbReference>
<dbReference type="GO" id="GO:0043190">
    <property type="term" value="C:ATP-binding cassette (ABC) transporter complex"/>
    <property type="evidence" value="ECO:0007669"/>
    <property type="project" value="InterPro"/>
</dbReference>
<dbReference type="NCBIfam" id="TIGR00056">
    <property type="entry name" value="MlaE family lipid ABC transporter permease subunit"/>
    <property type="match status" value="1"/>
</dbReference>
<comment type="similarity">
    <text evidence="2 7">Belongs to the MlaE permease family.</text>
</comment>
<evidence type="ECO:0000256" key="2">
    <source>
        <dbReference type="ARBA" id="ARBA00007556"/>
    </source>
</evidence>
<evidence type="ECO:0000256" key="7">
    <source>
        <dbReference type="RuleBase" id="RU362044"/>
    </source>
</evidence>
<evidence type="ECO:0000256" key="4">
    <source>
        <dbReference type="ARBA" id="ARBA00022692"/>
    </source>
</evidence>
<evidence type="ECO:0008006" key="9">
    <source>
        <dbReference type="Google" id="ProtNLM"/>
    </source>
</evidence>
<dbReference type="KEGG" id="cyn:Cyan7425_2378"/>
<evidence type="ECO:0000256" key="5">
    <source>
        <dbReference type="ARBA" id="ARBA00022989"/>
    </source>
</evidence>
<dbReference type="Pfam" id="PF02405">
    <property type="entry name" value="MlaE"/>
    <property type="match status" value="1"/>
</dbReference>
<dbReference type="GO" id="GO:0005548">
    <property type="term" value="F:phospholipid transporter activity"/>
    <property type="evidence" value="ECO:0007669"/>
    <property type="project" value="TreeGrafter"/>
</dbReference>
<feature type="transmembrane region" description="Helical" evidence="7">
    <location>
        <begin position="145"/>
        <end position="166"/>
    </location>
</feature>
<protein>
    <recommendedName>
        <fullName evidence="9">ABC transporter permease</fullName>
    </recommendedName>
</protein>
<reference evidence="8" key="1">
    <citation type="submission" date="2009-01" db="EMBL/GenBank/DDBJ databases">
        <title>Complete sequence of chromosome Cyanothece sp. PCC 7425.</title>
        <authorList>
            <consortium name="US DOE Joint Genome Institute"/>
            <person name="Lucas S."/>
            <person name="Copeland A."/>
            <person name="Lapidus A."/>
            <person name="Glavina del Rio T."/>
            <person name="Dalin E."/>
            <person name="Tice H."/>
            <person name="Bruce D."/>
            <person name="Goodwin L."/>
            <person name="Pitluck S."/>
            <person name="Sims D."/>
            <person name="Meineke L."/>
            <person name="Brettin T."/>
            <person name="Detter J.C."/>
            <person name="Han C."/>
            <person name="Larimer F."/>
            <person name="Land M."/>
            <person name="Hauser L."/>
            <person name="Kyrpides N."/>
            <person name="Ovchinnikova G."/>
            <person name="Liberton M."/>
            <person name="Stoeckel J."/>
            <person name="Banerjee A."/>
            <person name="Singh A."/>
            <person name="Page L."/>
            <person name="Sato H."/>
            <person name="Zhao L."/>
            <person name="Sherman L."/>
            <person name="Pakrasi H."/>
            <person name="Richardson P."/>
        </authorList>
    </citation>
    <scope>NUCLEOTIDE SEQUENCE</scope>
    <source>
        <strain evidence="8">PCC 7425</strain>
    </source>
</reference>
<keyword evidence="3" id="KW-0813">Transport</keyword>
<feature type="transmembrane region" description="Helical" evidence="7">
    <location>
        <begin position="14"/>
        <end position="34"/>
    </location>
</feature>
<dbReference type="EMBL" id="CP001344">
    <property type="protein sequence ID" value="ACL44736.1"/>
    <property type="molecule type" value="Genomic_DNA"/>
</dbReference>
<proteinExistence type="inferred from homology"/>
<dbReference type="HOGENOM" id="CLU_045686_1_0_3"/>
<sequence length="255" mass="27597">MAKWILKKQLEEQWLYRFLTTLFIFGQVWMRILQRRIHRDNLLEQLAIVGWGSLLAVVLINTFTGVLFTIQTTRELSQFGAKSLVGGAFALGYCRELAPVLTAGLLVGEVSSAFAAEIGEMRVTDQIDALYILHTDPIDYLVVPRVLSCCLMLPVLTVLAIGGAMLGGTLAGAKIYGIPPTVFLNSIQAVLEVGDLCGIVLKAFIFGIITGLVGCGWGLTTTGGAKGVSKSTKAAVVNGWILVFFANFVLTIWLT</sequence>
<keyword evidence="4 7" id="KW-0812">Transmembrane</keyword>
<keyword evidence="5 7" id="KW-1133">Transmembrane helix</keyword>
<comment type="subcellular location">
    <subcellularLocation>
        <location evidence="1">Membrane</location>
        <topology evidence="1">Multi-pass membrane protein</topology>
    </subcellularLocation>
</comment>
<gene>
    <name evidence="8" type="ordered locus">Cyan7425_2378</name>
</gene>